<feature type="transmembrane region" description="Helical" evidence="2">
    <location>
        <begin position="448"/>
        <end position="466"/>
    </location>
</feature>
<feature type="region of interest" description="Disordered" evidence="1">
    <location>
        <begin position="74"/>
        <end position="106"/>
    </location>
</feature>
<feature type="transmembrane region" description="Helical" evidence="2">
    <location>
        <begin position="398"/>
        <end position="415"/>
    </location>
</feature>
<comment type="caution">
    <text evidence="3">The sequence shown here is derived from an EMBL/GenBank/DDBJ whole genome shotgun (WGS) entry which is preliminary data.</text>
</comment>
<evidence type="ECO:0000313" key="3">
    <source>
        <dbReference type="EMBL" id="MWV68616.1"/>
    </source>
</evidence>
<evidence type="ECO:0008006" key="5">
    <source>
        <dbReference type="Google" id="ProtNLM"/>
    </source>
</evidence>
<dbReference type="EMBL" id="QBIU01000001">
    <property type="protein sequence ID" value="MWV68616.1"/>
    <property type="molecule type" value="Genomic_DNA"/>
</dbReference>
<feature type="transmembrane region" description="Helical" evidence="2">
    <location>
        <begin position="207"/>
        <end position="230"/>
    </location>
</feature>
<accession>A0A6L7DEB7</accession>
<feature type="transmembrane region" description="Helical" evidence="2">
    <location>
        <begin position="259"/>
        <end position="282"/>
    </location>
</feature>
<sequence>MLDSKIKCDNGGGGKYLLISSLFKRNKDSINITESINKNIDVKDSIESKQSYINKQDSINPSDINKDIESNHKNSAKIDSKQSESAQNHTKNQDFNNKDSNQNYNIESKTQDSNKTLSNIFFYAYIIFLALLCLSFGAIMFPFGDDFLYTSNASVFYSPTNFAHAFTPILWQRGRHIADILMALSLRPFGEILISFGLSVTIAYKIVASFFVCVFYFLAFISYSLLVYFLNGKKDFRIIFIFTSLIIICIFHRADYINFAAYLGSAGLSMLVFLPILHYFLFNVEYRYSADSTINIPLTLLFVYFASFQIEPSSLIVFGLCVFIALYYIATRFYKNINMWFYIISFIVLVPLSVAMTTFSGRGRTQREMIADFSYLDSMITYIRAFIKNYYFLHINQLLVAAIIICFGIFIYILIKRKIAKILYIQFALLTIGIVGMLGFAAIRVPGIYFPCIIILLTLFSFVLAFRYSRIFIIRLIINTFLISGVAALICDSISVYESEFKRLSPYKDSINNLILLYKNAEEKGLDKLIITPQDIQKYHLQMQNITTDSKSFSNSTISSWMQYYGFTTKYIKIFLEDSNDEDSKDSKDNVNE</sequence>
<feature type="compositionally biased region" description="Polar residues" evidence="1">
    <location>
        <begin position="83"/>
        <end position="106"/>
    </location>
</feature>
<evidence type="ECO:0000313" key="4">
    <source>
        <dbReference type="Proteomes" id="UP000477070"/>
    </source>
</evidence>
<keyword evidence="2" id="KW-0472">Membrane</keyword>
<organism evidence="3 4">
    <name type="scientific">Helicobacter saguini</name>
    <dbReference type="NCBI Taxonomy" id="1548018"/>
    <lineage>
        <taxon>Bacteria</taxon>
        <taxon>Pseudomonadati</taxon>
        <taxon>Campylobacterota</taxon>
        <taxon>Epsilonproteobacteria</taxon>
        <taxon>Campylobacterales</taxon>
        <taxon>Helicobacteraceae</taxon>
        <taxon>Helicobacter</taxon>
    </lineage>
</organism>
<feature type="transmembrane region" description="Helical" evidence="2">
    <location>
        <begin position="236"/>
        <end position="252"/>
    </location>
</feature>
<proteinExistence type="predicted"/>
<feature type="transmembrane region" description="Helical" evidence="2">
    <location>
        <begin position="315"/>
        <end position="334"/>
    </location>
</feature>
<feature type="transmembrane region" description="Helical" evidence="2">
    <location>
        <begin position="473"/>
        <end position="497"/>
    </location>
</feature>
<gene>
    <name evidence="3" type="ORF">DCO61_00855</name>
</gene>
<feature type="transmembrane region" description="Helical" evidence="2">
    <location>
        <begin position="340"/>
        <end position="361"/>
    </location>
</feature>
<name>A0A6L7DEB7_9HELI</name>
<evidence type="ECO:0000256" key="2">
    <source>
        <dbReference type="SAM" id="Phobius"/>
    </source>
</evidence>
<reference evidence="3 4" key="1">
    <citation type="submission" date="2019-12" db="EMBL/GenBank/DDBJ databases">
        <title>Multi-Generational Helicobacter saguini Isolates.</title>
        <authorList>
            <person name="Mannion A."/>
            <person name="Shen Z."/>
            <person name="Fox J.G."/>
        </authorList>
    </citation>
    <scope>NUCLEOTIDE SEQUENCE [LARGE SCALE GENOMIC DNA]</scope>
    <source>
        <strain evidence="4">16-048 (F4)</strain>
    </source>
</reference>
<feature type="transmembrane region" description="Helical" evidence="2">
    <location>
        <begin position="180"/>
        <end position="200"/>
    </location>
</feature>
<dbReference type="RefSeq" id="WP_118949030.1">
    <property type="nucleotide sequence ID" value="NZ_QBIU01000001.1"/>
</dbReference>
<feature type="transmembrane region" description="Helical" evidence="2">
    <location>
        <begin position="120"/>
        <end position="143"/>
    </location>
</feature>
<dbReference type="AlphaFoldDB" id="A0A6L7DEB7"/>
<evidence type="ECO:0000256" key="1">
    <source>
        <dbReference type="SAM" id="MobiDB-lite"/>
    </source>
</evidence>
<protein>
    <recommendedName>
        <fullName evidence="5">Glycosyltransferase RgtA/B/C/D-like domain-containing protein</fullName>
    </recommendedName>
</protein>
<dbReference type="Proteomes" id="UP000477070">
    <property type="component" value="Unassembled WGS sequence"/>
</dbReference>
<feature type="transmembrane region" description="Helical" evidence="2">
    <location>
        <begin position="422"/>
        <end position="442"/>
    </location>
</feature>
<keyword evidence="2" id="KW-0812">Transmembrane</keyword>
<keyword evidence="2" id="KW-1133">Transmembrane helix</keyword>